<dbReference type="InterPro" id="IPR055404">
    <property type="entry name" value="ARM_KNTC1_2nd"/>
</dbReference>
<evidence type="ECO:0000259" key="4">
    <source>
        <dbReference type="Pfam" id="PF24516"/>
    </source>
</evidence>
<dbReference type="InterPro" id="IPR015943">
    <property type="entry name" value="WD40/YVTN_repeat-like_dom_sf"/>
</dbReference>
<dbReference type="Pfam" id="PF24506">
    <property type="entry name" value="KNTC1_N"/>
    <property type="match status" value="1"/>
</dbReference>
<feature type="domain" description="KNTC1 second ARM-repeats" evidence="4">
    <location>
        <begin position="791"/>
        <end position="954"/>
    </location>
</feature>
<evidence type="ECO:0008006" key="8">
    <source>
        <dbReference type="Google" id="ProtNLM"/>
    </source>
</evidence>
<dbReference type="Pfam" id="PF10493">
    <property type="entry name" value="Rod_C"/>
    <property type="match status" value="1"/>
</dbReference>
<feature type="domain" description="KNTC1 first ARM-repeats" evidence="5">
    <location>
        <begin position="408"/>
        <end position="662"/>
    </location>
</feature>
<feature type="domain" description="RZZ complex subunit KNTC1/ROD C-terminal" evidence="1">
    <location>
        <begin position="1648"/>
        <end position="2183"/>
    </location>
</feature>
<accession>A0AAU9XV63</accession>
<dbReference type="PANTHER" id="PTHR15688:SF1">
    <property type="entry name" value="KINETOCHORE-ASSOCIATED PROTEIN 1"/>
    <property type="match status" value="1"/>
</dbReference>
<evidence type="ECO:0000259" key="2">
    <source>
        <dbReference type="Pfam" id="PF24506"/>
    </source>
</evidence>
<dbReference type="SUPFAM" id="SSF50998">
    <property type="entry name" value="Quinoprotein alcohol dehydrogenase-like"/>
    <property type="match status" value="1"/>
</dbReference>
<dbReference type="GO" id="GO:0005828">
    <property type="term" value="C:kinetochore microtubule"/>
    <property type="evidence" value="ECO:0007669"/>
    <property type="project" value="TreeGrafter"/>
</dbReference>
<evidence type="ECO:0000259" key="1">
    <source>
        <dbReference type="Pfam" id="PF10493"/>
    </source>
</evidence>
<evidence type="ECO:0000313" key="6">
    <source>
        <dbReference type="EMBL" id="CAH3159908.1"/>
    </source>
</evidence>
<dbReference type="InterPro" id="IPR011047">
    <property type="entry name" value="Quinoprotein_ADH-like_sf"/>
</dbReference>
<evidence type="ECO:0000259" key="3">
    <source>
        <dbReference type="Pfam" id="PF24515"/>
    </source>
</evidence>
<name>A0AAU9XV63_9CNID</name>
<dbReference type="Proteomes" id="UP001159428">
    <property type="component" value="Unassembled WGS sequence"/>
</dbReference>
<dbReference type="EMBL" id="CALNXJ010000073">
    <property type="protein sequence ID" value="CAH3159908.1"/>
    <property type="molecule type" value="Genomic_DNA"/>
</dbReference>
<dbReference type="InterPro" id="IPR055402">
    <property type="entry name" value="KNTC1_N"/>
</dbReference>
<dbReference type="Pfam" id="PF24515">
    <property type="entry name" value="ARM_KNTC1_3rd"/>
    <property type="match status" value="1"/>
</dbReference>
<dbReference type="InterPro" id="IPR019527">
    <property type="entry name" value="RZZ-complex_KNTC1/ROD_C"/>
</dbReference>
<dbReference type="InterPro" id="IPR019374">
    <property type="entry name" value="Ribosomal_mS22"/>
</dbReference>
<evidence type="ECO:0000313" key="7">
    <source>
        <dbReference type="Proteomes" id="UP001159428"/>
    </source>
</evidence>
<evidence type="ECO:0000259" key="5">
    <source>
        <dbReference type="Pfam" id="PF24520"/>
    </source>
</evidence>
<dbReference type="InterPro" id="IPR055405">
    <property type="entry name" value="ARM_KNTC1_3rd"/>
</dbReference>
<dbReference type="Gene3D" id="2.130.10.10">
    <property type="entry name" value="YVTN repeat-like/Quinoprotein amine dehydrogenase"/>
    <property type="match status" value="1"/>
</dbReference>
<sequence>MPWDSVEVGLAGGEETVNFGPRNETGSSLYQVDTLASVSARGEIQSCPHICGASCPEGFCFVASSQVIMFDASCNDILATFNFECEIDCIAWSEDSLFLAIGERSGTFHFVHSASRQVLFSQELESNGNLKCSEECTFISMLFTTPKCEGGCKLVILSASGMITQFSNLYLQKLNDAINGGQFEVVTELRGLLQVESVDAGVVHQEKISGITVGQLWDSPVYITYGEGDAAIAVWASCREDGIYLMDSISSYILGGSCVVKANTSSDGHFLVVLDDKNMLSLWNVSSLTMIAFWPHLSIDDFLLLSSSNIQTPGMSKSDDEYKLVVLTTAENQMCYLQVYTFPTMKSVYSLQVSACSLLAQCPTNQESIFFIEGIYQNPHDRTNDDRHISSIRIRSLTEALPENRLSRLLHKQKFDEALRFAKQFNLDIELVYKVKANWLLDKVSPWNYENDHGQESNALEGFSLTKLKDCLTQIKDDEYVCRCCLQASLPTLDETFDLLSYARKRISSNSGVHSQKEGPCGKPSRLLTEVLEALDRLATFEMAFGVENFSGPQWQYFASVDLLVELTKCLLSSKVTSAVIIWRRHQSHFVTQFSMEKLESLIGSMPEDLHSSIVIPWLQDDLVPFISKAFPSGLRMLASWLEQRAKNMELSEKEGWPQNALQLASVLLCASKSVSGSASGRGLATPAQFSDQVCGLPATARALLKDSKNNLDVDDELASLMKLVQQLTELVDLHTKYSCKITLAEFSQETIATIVFRLLDRVVAAELIPSAIAKYIAPYMVHHSLDRDTMLLRYIEDLFNRSDGSYSSLSNSLWEARVIAIISCIKEKEVRCKATLEVMRHAMIPWSESVEKLVAEFMAAYPNDMNLKEQFRLVELKKMLSQYRIRSFHVSYAARAKAITRYILTRDQPNVMEDALKVVTSYSHVTEDEAYVFRLQKLCREDKIPACLELLESVPLPQAEQYAHELVTWLSGILENNFSDTKEFSSEKIVASQAGVAILKFMKKHNLSSIVDVDESLSTLQMISALQREFSVFLSVEEYQVPDVRHGLFEQYLQLYLDSREKKDSDVDEKHDSQKISSEVCSGVEQVTLTKLFRLGELVGMLKEEIRLTLMSKAISAGNISYALDMCRELIERAPCARTALTLYKVVLNLCETLAEGHSVATDKNENMYHLTHTIHQLLCQASTHCSADLLCDCTELCKYCRLTDSVYSQCESGDYGFSVQTTPQSSSQDPFMEWTFGKRFREDCLVLDSFVALPLAAKLSIAAVPANYNSAGQRPFYQARVAGRRQKCQESKATESGEVDKQSSYLMLTSSAGLDIIRHLQDNSLCELALQYLLQTLGVCLQHFAVNSMLSNDKEDQKSGEIEKQRLAKIATMSIKMMQELSGNLLRKVFNYRSVDHDVGLGYLCSIPKQTAFQILVSGTNFLGQSCTKILAFSKVGMDYAQLCNEPAVLQKCQEIFTNATWGIKLGRLKMSLKDVYKTDREEKLAILPDLMQKQQISLEMILEFCRAFKLDEDSALLTYVRQQLLPPSPRPPLVVSQDGVEEMNYQRNVRKVVHKISCSSSLLKLLVEVGSKVDPYDYDTILFILNLVKELSQETASTVDKGIQLLDYLYQYERKAVPTSYERSFYSSSQNTDSEKATLDNDKPLSVMSRTRLPYHSLLYGNPWKILAPELSEETVPKLLGIANLLKLSSDEMYLTAIRNLARSSVGPAVPCNLDVDPNISGLSVNEGPSQLVKNYNSEKAKSMLYAVNNKEMAIAAAKWIAQNLPLGEEKIDMLKTCVDLAKTWKSECSEKDEEKAKLTHSRLLELCRGVATEHVLHKYNIVDPSIASLTSKPAKLVCQLYEKYGAREPGTAHLPPDIHKTAEEIASVNNTKIEKIRLYLIEKWLPSSAETSSDAELITPVSEENNENEEDEQNLKRVIYIMESNSDRPTAVTFLLNLANKTGSSSTCRLRALRTLFAIAPGEFIEKLCKTSVSVIRQQMQALVCLAELEGLHIQQSASAFDKCNKEGLVRGLWRNHKHERKAVRLVADLCLDNNINDPQLWNSVLQQLLAFGMIKYLRRVLVNLAGISDLWQVRCLPQVWRSVLTAPFKSVSTPLSEEEVAACEESASLLQRCPILLDLDVYSIAVQFHKVGLQAHSLACLLLIPSSSAREKHIQALLETNCVNVILAQLDEQRQRGNTLIQPDAVEQEVFKYVEQKQEYQILLGTAYFDKLLKFLIMGKNINGILLKTIQAGRLENAIQLVQLFHQAHLDMPSAQYITSHQMKGFDELWTFLEMHGMLDACLPFLPKLDADQKDDEPAGHQTQSFWVQEGEETIGQTMEQSAIDDQRDHFMLTLTDCSMEVPL</sequence>
<dbReference type="Pfam" id="PF10245">
    <property type="entry name" value="MRP-S22"/>
    <property type="match status" value="1"/>
</dbReference>
<dbReference type="GO" id="GO:1990423">
    <property type="term" value="C:RZZ complex"/>
    <property type="evidence" value="ECO:0007669"/>
    <property type="project" value="TreeGrafter"/>
</dbReference>
<comment type="caution">
    <text evidence="6">The sequence shown here is derived from an EMBL/GenBank/DDBJ whole genome shotgun (WGS) entry which is preliminary data.</text>
</comment>
<reference evidence="6 7" key="1">
    <citation type="submission" date="2022-05" db="EMBL/GenBank/DDBJ databases">
        <authorList>
            <consortium name="Genoscope - CEA"/>
            <person name="William W."/>
        </authorList>
    </citation>
    <scope>NUCLEOTIDE SEQUENCE [LARGE SCALE GENOMIC DNA]</scope>
</reference>
<dbReference type="InterPro" id="IPR052802">
    <property type="entry name" value="KNTC1"/>
</dbReference>
<dbReference type="Pfam" id="PF24520">
    <property type="entry name" value="ARM_KNTC1_1st"/>
    <property type="match status" value="1"/>
</dbReference>
<dbReference type="PANTHER" id="PTHR15688">
    <property type="entry name" value="KINETOCHORE-ASSOCIATED PROTEIN 1"/>
    <property type="match status" value="1"/>
</dbReference>
<dbReference type="GO" id="GO:0007094">
    <property type="term" value="P:mitotic spindle assembly checkpoint signaling"/>
    <property type="evidence" value="ECO:0007669"/>
    <property type="project" value="TreeGrafter"/>
</dbReference>
<feature type="domain" description="KNTC1 third ARM-repeats" evidence="3">
    <location>
        <begin position="1382"/>
        <end position="1589"/>
    </location>
</feature>
<dbReference type="InterPro" id="IPR055403">
    <property type="entry name" value="ARM_KNTC1_1st"/>
</dbReference>
<dbReference type="GO" id="GO:0031267">
    <property type="term" value="F:small GTPase binding"/>
    <property type="evidence" value="ECO:0007669"/>
    <property type="project" value="TreeGrafter"/>
</dbReference>
<organism evidence="6 7">
    <name type="scientific">Pocillopora meandrina</name>
    <dbReference type="NCBI Taxonomy" id="46732"/>
    <lineage>
        <taxon>Eukaryota</taxon>
        <taxon>Metazoa</taxon>
        <taxon>Cnidaria</taxon>
        <taxon>Anthozoa</taxon>
        <taxon>Hexacorallia</taxon>
        <taxon>Scleractinia</taxon>
        <taxon>Astrocoeniina</taxon>
        <taxon>Pocilloporidae</taxon>
        <taxon>Pocillopora</taxon>
    </lineage>
</organism>
<gene>
    <name evidence="6" type="ORF">PMEA_00032175</name>
</gene>
<keyword evidence="7" id="KW-1185">Reference proteome</keyword>
<dbReference type="GO" id="GO:0000070">
    <property type="term" value="P:mitotic sister chromatid segregation"/>
    <property type="evidence" value="ECO:0007669"/>
    <property type="project" value="TreeGrafter"/>
</dbReference>
<dbReference type="GO" id="GO:0005737">
    <property type="term" value="C:cytoplasm"/>
    <property type="evidence" value="ECO:0007669"/>
    <property type="project" value="TreeGrafter"/>
</dbReference>
<feature type="domain" description="KNTC1 N-terminal" evidence="2">
    <location>
        <begin position="17"/>
        <end position="399"/>
    </location>
</feature>
<dbReference type="Pfam" id="PF24516">
    <property type="entry name" value="ARM_KNTC1_2nd"/>
    <property type="match status" value="1"/>
</dbReference>
<proteinExistence type="predicted"/>
<protein>
    <recommendedName>
        <fullName evidence="8">Kinetochore-associated protein 1</fullName>
    </recommendedName>
</protein>
<dbReference type="GO" id="GO:1903394">
    <property type="term" value="P:protein localization to kinetochore involved in kinetochore assembly"/>
    <property type="evidence" value="ECO:0007669"/>
    <property type="project" value="TreeGrafter"/>
</dbReference>